<accession>A0A2W5S3M5</accession>
<gene>
    <name evidence="1" type="ORF">DI533_21675</name>
</gene>
<evidence type="ECO:0000313" key="2">
    <source>
        <dbReference type="Proteomes" id="UP000248975"/>
    </source>
</evidence>
<comment type="caution">
    <text evidence="1">The sequence shown here is derived from an EMBL/GenBank/DDBJ whole genome shotgun (WGS) entry which is preliminary data.</text>
</comment>
<name>A0A2W5S3M5_CERSP</name>
<protein>
    <submittedName>
        <fullName evidence="1">Uncharacterized protein</fullName>
    </submittedName>
</protein>
<dbReference type="AlphaFoldDB" id="A0A2W5S3M5"/>
<dbReference type="EMBL" id="QFQS01000015">
    <property type="protein sequence ID" value="PZQ94664.1"/>
    <property type="molecule type" value="Genomic_DNA"/>
</dbReference>
<organism evidence="1 2">
    <name type="scientific">Cereibacter sphaeroides</name>
    <name type="common">Rhodobacter sphaeroides</name>
    <dbReference type="NCBI Taxonomy" id="1063"/>
    <lineage>
        <taxon>Bacteria</taxon>
        <taxon>Pseudomonadati</taxon>
        <taxon>Pseudomonadota</taxon>
        <taxon>Alphaproteobacteria</taxon>
        <taxon>Rhodobacterales</taxon>
        <taxon>Paracoccaceae</taxon>
        <taxon>Cereibacter</taxon>
    </lineage>
</organism>
<proteinExistence type="predicted"/>
<reference evidence="1 2" key="1">
    <citation type="submission" date="2017-08" db="EMBL/GenBank/DDBJ databases">
        <title>Infants hospitalized years apart are colonized by the same room-sourced microbial strains.</title>
        <authorList>
            <person name="Brooks B."/>
            <person name="Olm M.R."/>
            <person name="Firek B.A."/>
            <person name="Baker R."/>
            <person name="Thomas B.C."/>
            <person name="Morowitz M.J."/>
            <person name="Banfield J.F."/>
        </authorList>
    </citation>
    <scope>NUCLEOTIDE SEQUENCE [LARGE SCALE GENOMIC DNA]</scope>
    <source>
        <strain evidence="1">S2_003_000_R2_11</strain>
    </source>
</reference>
<evidence type="ECO:0000313" key="1">
    <source>
        <dbReference type="EMBL" id="PZQ94664.1"/>
    </source>
</evidence>
<dbReference type="Proteomes" id="UP000248975">
    <property type="component" value="Unassembled WGS sequence"/>
</dbReference>
<sequence>MGAWRQNDEIVEQTIRSLRKSRLRLPMEAAEDTRSGPSSTFIPDFLSGANLPEDIARRHDLFVQYVNVLAPTTVFTLPQTTVSHALIVSIMHMITLVFNDGRQVECLPRGHLRHAEPDNVLFILRHLRAIPLQNMLFADEADQLLVNLVAIIEDMSAAVSPDEARVITAGFKLLSILAPADRETVLAQSIQIMEPIGMPYFKRMPIRVRNNEITHYLVAQDVP</sequence>